<keyword evidence="6" id="KW-0326">Glycosidase</keyword>
<dbReference type="Pfam" id="PF00553">
    <property type="entry name" value="CBM_2"/>
    <property type="match status" value="1"/>
</dbReference>
<dbReference type="InterPro" id="IPR008965">
    <property type="entry name" value="CBM2/CBM3_carb-bd_dom_sf"/>
</dbReference>
<evidence type="ECO:0000256" key="6">
    <source>
        <dbReference type="ARBA" id="ARBA00023295"/>
    </source>
</evidence>
<dbReference type="InterPro" id="IPR018087">
    <property type="entry name" value="Glyco_hydro_5_CS"/>
</dbReference>
<evidence type="ECO:0000256" key="4">
    <source>
        <dbReference type="ARBA" id="ARBA00023001"/>
    </source>
</evidence>
<feature type="domain" description="CBM2" evidence="10">
    <location>
        <begin position="430"/>
        <end position="535"/>
    </location>
</feature>
<feature type="compositionally biased region" description="Low complexity" evidence="8">
    <location>
        <begin position="520"/>
        <end position="535"/>
    </location>
</feature>
<feature type="region of interest" description="Disordered" evidence="8">
    <location>
        <begin position="516"/>
        <end position="552"/>
    </location>
</feature>
<dbReference type="SUPFAM" id="SSF49384">
    <property type="entry name" value="Carbohydrate-binding domain"/>
    <property type="match status" value="1"/>
</dbReference>
<accession>A0A0D5CLZ9</accession>
<keyword evidence="9" id="KW-0812">Transmembrane</keyword>
<keyword evidence="9" id="KW-0472">Membrane</keyword>
<dbReference type="Pfam" id="PF01357">
    <property type="entry name" value="Expansin_C"/>
    <property type="match status" value="1"/>
</dbReference>
<dbReference type="Gene3D" id="2.60.40.290">
    <property type="match status" value="1"/>
</dbReference>
<dbReference type="SMART" id="SM00637">
    <property type="entry name" value="CBD_II"/>
    <property type="match status" value="1"/>
</dbReference>
<dbReference type="InterPro" id="IPR036749">
    <property type="entry name" value="Expansin_CBD_sf"/>
</dbReference>
<dbReference type="EMBL" id="CP011044">
    <property type="protein sequence ID" value="AJW80648.1"/>
    <property type="molecule type" value="Genomic_DNA"/>
</dbReference>
<gene>
    <name evidence="11" type="ORF">VO01_15470</name>
</gene>
<dbReference type="PANTHER" id="PTHR35923">
    <property type="entry name" value="MAJOR EXTRACELLULAR ENDOGLUCANASE"/>
    <property type="match status" value="1"/>
</dbReference>
<dbReference type="Pfam" id="PF03330">
    <property type="entry name" value="DPBB_1"/>
    <property type="match status" value="1"/>
</dbReference>
<dbReference type="PATRIC" id="fig|33014.5.peg.3187"/>
<dbReference type="Pfam" id="PF00150">
    <property type="entry name" value="Cellulase"/>
    <property type="match status" value="1"/>
</dbReference>
<dbReference type="PROSITE" id="PS51173">
    <property type="entry name" value="CBM2"/>
    <property type="match status" value="1"/>
</dbReference>
<dbReference type="InterPro" id="IPR001919">
    <property type="entry name" value="CBD2"/>
</dbReference>
<dbReference type="Gene3D" id="3.20.20.80">
    <property type="entry name" value="Glycosidases"/>
    <property type="match status" value="1"/>
</dbReference>
<dbReference type="InterPro" id="IPR012291">
    <property type="entry name" value="CBM2_carb-bd_dom_sf"/>
</dbReference>
<dbReference type="Proteomes" id="UP000032604">
    <property type="component" value="Plasmid pCI1"/>
</dbReference>
<dbReference type="InterPro" id="IPR001547">
    <property type="entry name" value="Glyco_hydro_5"/>
</dbReference>
<keyword evidence="11" id="KW-0614">Plasmid</keyword>
<evidence type="ECO:0000256" key="5">
    <source>
        <dbReference type="ARBA" id="ARBA00023277"/>
    </source>
</evidence>
<dbReference type="HOGENOM" id="CLU_020735_1_0_11"/>
<evidence type="ECO:0000256" key="3">
    <source>
        <dbReference type="ARBA" id="ARBA00022801"/>
    </source>
</evidence>
<evidence type="ECO:0000256" key="1">
    <source>
        <dbReference type="ARBA" id="ARBA00000966"/>
    </source>
</evidence>
<dbReference type="PANTHER" id="PTHR35923:SF2">
    <property type="entry name" value="ENDOGLUCANASE"/>
    <property type="match status" value="1"/>
</dbReference>
<feature type="transmembrane region" description="Helical" evidence="9">
    <location>
        <begin position="28"/>
        <end position="49"/>
    </location>
</feature>
<evidence type="ECO:0000313" key="11">
    <source>
        <dbReference type="EMBL" id="AJW80648.1"/>
    </source>
</evidence>
<dbReference type="EC" id="3.2.1.4" evidence="2"/>
<feature type="region of interest" description="Disordered" evidence="8">
    <location>
        <begin position="405"/>
        <end position="441"/>
    </location>
</feature>
<dbReference type="InterPro" id="IPR007117">
    <property type="entry name" value="Expansin_CBD"/>
</dbReference>
<evidence type="ECO:0000313" key="12">
    <source>
        <dbReference type="Proteomes" id="UP000032604"/>
    </source>
</evidence>
<name>A0A0D5CLZ9_9MICO</name>
<dbReference type="PROSITE" id="PS00659">
    <property type="entry name" value="GLYCOSYL_HYDROL_F5"/>
    <property type="match status" value="1"/>
</dbReference>
<dbReference type="InterPro" id="IPR017853">
    <property type="entry name" value="GH"/>
</dbReference>
<dbReference type="SUPFAM" id="SSF50685">
    <property type="entry name" value="Barwin-like endoglucanases"/>
    <property type="match status" value="1"/>
</dbReference>
<keyword evidence="4" id="KW-0136">Cellulose degradation</keyword>
<keyword evidence="3" id="KW-0378">Hydrolase</keyword>
<comment type="catalytic activity">
    <reaction evidence="1">
        <text>Endohydrolysis of (1-&gt;4)-beta-D-glucosidic linkages in cellulose, lichenin and cereal beta-D-glucans.</text>
        <dbReference type="EC" id="3.2.1.4"/>
    </reaction>
</comment>
<evidence type="ECO:0000259" key="10">
    <source>
        <dbReference type="PROSITE" id="PS51173"/>
    </source>
</evidence>
<dbReference type="GO" id="GO:0008810">
    <property type="term" value="F:cellulase activity"/>
    <property type="evidence" value="ECO:0007669"/>
    <property type="project" value="UniProtKB-EC"/>
</dbReference>
<proteinExistence type="predicted"/>
<evidence type="ECO:0000256" key="9">
    <source>
        <dbReference type="SAM" id="Phobius"/>
    </source>
</evidence>
<dbReference type="CDD" id="cd22272">
    <property type="entry name" value="DPBB_EXLX1-like"/>
    <property type="match status" value="1"/>
</dbReference>
<dbReference type="OrthoDB" id="4902692at2"/>
<dbReference type="InterPro" id="IPR049818">
    <property type="entry name" value="Expansin_EXLX1-like"/>
</dbReference>
<dbReference type="InterPro" id="IPR036908">
    <property type="entry name" value="RlpA-like_sf"/>
</dbReference>
<dbReference type="GO" id="GO:0030245">
    <property type="term" value="P:cellulose catabolic process"/>
    <property type="evidence" value="ECO:0007669"/>
    <property type="project" value="UniProtKB-KW"/>
</dbReference>
<dbReference type="KEGG" id="cmh:VO01_15470"/>
<dbReference type="GO" id="GO:0030247">
    <property type="term" value="F:polysaccharide binding"/>
    <property type="evidence" value="ECO:0007669"/>
    <property type="project" value="UniProtKB-UniRule"/>
</dbReference>
<keyword evidence="9" id="KW-1133">Transmembrane helix</keyword>
<keyword evidence="5" id="KW-0119">Carbohydrate metabolism</keyword>
<evidence type="ECO:0000256" key="7">
    <source>
        <dbReference type="ARBA" id="ARBA00023326"/>
    </source>
</evidence>
<dbReference type="SUPFAM" id="SSF51445">
    <property type="entry name" value="(Trans)glycosidases"/>
    <property type="match status" value="1"/>
</dbReference>
<dbReference type="SUPFAM" id="SSF49590">
    <property type="entry name" value="PHL pollen allergen"/>
    <property type="match status" value="1"/>
</dbReference>
<evidence type="ECO:0000256" key="8">
    <source>
        <dbReference type="SAM" id="MobiDB-lite"/>
    </source>
</evidence>
<sequence length="746" mass="77676">MRNKIVDKVNSASNHVHYSSGMTSRQGLASIVLGLIVSMALAIGATSAASARPVAPAASAGPGAASSPPGWLHTSGGKIVTSSGTPYTIRGIAWFGMETSSCAPHGLDTITLASGMQHIKQMGFTTVRLPYSNQCLAASSVTGVSADPSLAGLTALQVMDHVVASAKTAGLNVILDQHRPDSGGQSELWYTSQYPESRWISDWKMLAKRYAAEPTVIGVDLHNEPHGAATWGTGAATTDWRAAAERGGNAVLAENPNLLVLVEGIDHEADGSGTWWGGALGLAGNAPVRLSVANRVVYSPHDYPSTIYGQSWFSASNYPANLPGIWDAHWGYLAKKDIAPVLVGEFGTKLETTSDKQWLNTLVGYLSSTGISSSFWAFNPDSGDTGGIVKSDWVTPEQTKLDTLAPILHPSPGAGPGSGGSGSQPAPQPGPAKPGTVSAKWQPGGSWASGYVANIDVTATAAVTGWTVSWASPGTTSIATSWGMRCSVASGTVTCIGTDWASKLAAGQTVHVGLQASGGPAPSSPRLTATAAAAPPAHPTPPARPTTHGRATHYSLGQGNTIANGNCSMPAVPADRMYVALSSPEYSGAAACGTFLDVTGPKGTVRVQVVDQCHECEIGHLDLSEEAFRAIGDFDAGIIPISYVTVQDPAVPAVAIRVKEGSSRWWAGLQILNAGNRIDRVEIQAGGQWVRLSRTDYGYWVTPSPIQDGPMTVKVTDQFGRTVVLPGLRMAPGENQPTSSRFYPVR</sequence>
<dbReference type="NCBIfam" id="NF041144">
    <property type="entry name" value="expansin_EXLX1"/>
    <property type="match status" value="1"/>
</dbReference>
<dbReference type="Gene3D" id="2.60.40.760">
    <property type="entry name" value="Expansin, cellulose-binding-like domain"/>
    <property type="match status" value="1"/>
</dbReference>
<reference evidence="11 12" key="1">
    <citation type="journal article" date="2015" name="Genome Announc.">
        <title>Complete Genome Sequence of Clavibacter michiganensis subsp. insidiosus R1-1 Using PacBio Single-Molecule Real-Time Technology.</title>
        <authorList>
            <person name="Lu Y."/>
            <person name="Samac D.A."/>
            <person name="Glazebrook J."/>
            <person name="Ishimaru C.A."/>
        </authorList>
    </citation>
    <scope>NUCLEOTIDE SEQUENCE [LARGE SCALE GENOMIC DNA]</scope>
    <source>
        <strain evidence="11 12">R1-1</strain>
        <plasmid evidence="11 12">pCI1</plasmid>
    </source>
</reference>
<organism evidence="11 12">
    <name type="scientific">Clavibacter michiganensis subsp. insidiosus</name>
    <dbReference type="NCBI Taxonomy" id="33014"/>
    <lineage>
        <taxon>Bacteria</taxon>
        <taxon>Bacillati</taxon>
        <taxon>Actinomycetota</taxon>
        <taxon>Actinomycetes</taxon>
        <taxon>Micrococcales</taxon>
        <taxon>Microbacteriaceae</taxon>
        <taxon>Clavibacter</taxon>
    </lineage>
</organism>
<dbReference type="AlphaFoldDB" id="A0A0D5CLZ9"/>
<keyword evidence="7" id="KW-0624">Polysaccharide degradation</keyword>
<protein>
    <recommendedName>
        <fullName evidence="2">cellulase</fullName>
        <ecNumber evidence="2">3.2.1.4</ecNumber>
    </recommendedName>
</protein>
<dbReference type="Gene3D" id="2.40.40.10">
    <property type="entry name" value="RlpA-like domain"/>
    <property type="match status" value="1"/>
</dbReference>
<evidence type="ECO:0000256" key="2">
    <source>
        <dbReference type="ARBA" id="ARBA00012601"/>
    </source>
</evidence>
<geneLocation type="plasmid" evidence="11 12">
    <name>pCI1</name>
</geneLocation>
<dbReference type="InterPro" id="IPR009009">
    <property type="entry name" value="RlpA-like_DPBB"/>
</dbReference>